<feature type="transmembrane region" description="Helical" evidence="1">
    <location>
        <begin position="486"/>
        <end position="506"/>
    </location>
</feature>
<reference evidence="2 3" key="1">
    <citation type="submission" date="2017-06" db="EMBL/GenBank/DDBJ databases">
        <authorList>
            <consortium name="Pathogen Informatics"/>
        </authorList>
    </citation>
    <scope>NUCLEOTIDE SEQUENCE [LARGE SCALE GENOMIC DNA]</scope>
    <source>
        <strain evidence="2 3">NCTC12018</strain>
    </source>
</reference>
<dbReference type="Proteomes" id="UP000214973">
    <property type="component" value="Chromosome 1"/>
</dbReference>
<dbReference type="InterPro" id="IPR014743">
    <property type="entry name" value="Cl-channel_core"/>
</dbReference>
<feature type="transmembrane region" description="Helical" evidence="1">
    <location>
        <begin position="453"/>
        <end position="474"/>
    </location>
</feature>
<dbReference type="RefSeq" id="WP_095065797.1">
    <property type="nucleotide sequence ID" value="NZ_LT906470.1"/>
</dbReference>
<evidence type="ECO:0008006" key="4">
    <source>
        <dbReference type="Google" id="ProtNLM"/>
    </source>
</evidence>
<feature type="transmembrane region" description="Helical" evidence="1">
    <location>
        <begin position="526"/>
        <end position="553"/>
    </location>
</feature>
<keyword evidence="1" id="KW-0812">Transmembrane</keyword>
<sequence length="680" mass="76586">MNRRSAQKNKYSWILILCIIVGLLSSLYLVFERHQIEKSQNHIENIVDYDAVLRANAFEKRSQEEAFDALRNAGVTAFAIYDRTLEKAHDAGQIRLLTAQDMNSVRVNGASVKPGALYIALASGKEGYYKEIREDLYHRIGKDKVHELNTSIGPVIELYGATEDSYKKMNLGISKLQAEEVADKGFNVIVRPTNYRNVTSEDIQYVFNRLDGVPHVTGMIFAGKEALGAPNHIDETVELLNKHHIPLVGIEAVNQLQYEPQQGFLEMAAKNGYSVGRVYTIAKDELKKITPEESAQRFYISDIERNIRYNLFPVYETGQNNETVLQTTINYIAMATDKLSAKGYEFGPADIYPAYTPNPLLVVLSMIGAVALFVYVAQMFIPMPKHTQLVAFFGISLVSIVIFIITSGTLITQIWALSSAVLAPVGAMICLMEEWRRYDASRPLGTVKSILLSVLYLVVATLFAAIGGMFIAALLGNTKFFMEFALFRGVKLTFVLPIILVMIAYLQRFPLWKGRMINSKEEAKQFVVEFLTMDVKFYVFFIIAALGGAAWVFLGRSGHTAGVPVPGFELMLRRFLENTLYARPREKEFIIGHPMLMLATFGFLRKWPTVIHFVLTITGVIGIASMVETFCHIRTPVFMSIMRGYDGLLIGVVIGLALIIAIRFMMYVTQWFQQQEVKHE</sequence>
<proteinExistence type="predicted"/>
<protein>
    <recommendedName>
        <fullName evidence="4">Beta-carotene 15,15'-monooxygenase</fullName>
    </recommendedName>
</protein>
<dbReference type="EMBL" id="LT906470">
    <property type="protein sequence ID" value="SNV63303.1"/>
    <property type="molecule type" value="Genomic_DNA"/>
</dbReference>
<keyword evidence="1" id="KW-1133">Transmembrane helix</keyword>
<dbReference type="AlphaFoldDB" id="A0A239YXJ2"/>
<organism evidence="2 3">
    <name type="scientific">Veillonella rodentium</name>
    <dbReference type="NCBI Taxonomy" id="248315"/>
    <lineage>
        <taxon>Bacteria</taxon>
        <taxon>Bacillati</taxon>
        <taxon>Bacillota</taxon>
        <taxon>Negativicutes</taxon>
        <taxon>Veillonellales</taxon>
        <taxon>Veillonellaceae</taxon>
        <taxon>Veillonella</taxon>
    </lineage>
</organism>
<accession>A0A239YXJ2</accession>
<evidence type="ECO:0000256" key="1">
    <source>
        <dbReference type="SAM" id="Phobius"/>
    </source>
</evidence>
<feature type="transmembrane region" description="Helical" evidence="1">
    <location>
        <begin position="360"/>
        <end position="377"/>
    </location>
</feature>
<keyword evidence="3" id="KW-1185">Reference proteome</keyword>
<keyword evidence="1" id="KW-0472">Membrane</keyword>
<feature type="transmembrane region" description="Helical" evidence="1">
    <location>
        <begin position="645"/>
        <end position="666"/>
    </location>
</feature>
<gene>
    <name evidence="2" type="ORF">SAMEA44547418_00813</name>
</gene>
<feature type="transmembrane region" description="Helical" evidence="1">
    <location>
        <begin position="12"/>
        <end position="31"/>
    </location>
</feature>
<dbReference type="InterPro" id="IPR043748">
    <property type="entry name" value="DUF5693"/>
</dbReference>
<evidence type="ECO:0000313" key="2">
    <source>
        <dbReference type="EMBL" id="SNV63303.1"/>
    </source>
</evidence>
<feature type="transmembrane region" description="Helical" evidence="1">
    <location>
        <begin position="414"/>
        <end position="432"/>
    </location>
</feature>
<name>A0A239YXJ2_9FIRM</name>
<feature type="transmembrane region" description="Helical" evidence="1">
    <location>
        <begin position="610"/>
        <end position="633"/>
    </location>
</feature>
<dbReference type="SUPFAM" id="SSF81340">
    <property type="entry name" value="Clc chloride channel"/>
    <property type="match status" value="1"/>
</dbReference>
<dbReference type="Pfam" id="PF18949">
    <property type="entry name" value="DUF5693"/>
    <property type="match status" value="1"/>
</dbReference>
<evidence type="ECO:0000313" key="3">
    <source>
        <dbReference type="Proteomes" id="UP000214973"/>
    </source>
</evidence>
<dbReference type="KEGG" id="vrm:44547418_00813"/>
<feature type="transmembrane region" description="Helical" evidence="1">
    <location>
        <begin position="389"/>
        <end position="408"/>
    </location>
</feature>